<dbReference type="PANTHER" id="PTHR33678">
    <property type="entry name" value="BLL1576 PROTEIN"/>
    <property type="match status" value="1"/>
</dbReference>
<evidence type="ECO:0000259" key="2">
    <source>
        <dbReference type="Pfam" id="PF03050"/>
    </source>
</evidence>
<feature type="domain" description="Transposase IS66 C-terminal" evidence="4">
    <location>
        <begin position="437"/>
        <end position="472"/>
    </location>
</feature>
<organism evidence="5 6">
    <name type="scientific">Myxococcus landrumensis</name>
    <dbReference type="NCBI Taxonomy" id="2813577"/>
    <lineage>
        <taxon>Bacteria</taxon>
        <taxon>Pseudomonadati</taxon>
        <taxon>Myxococcota</taxon>
        <taxon>Myxococcia</taxon>
        <taxon>Myxococcales</taxon>
        <taxon>Cystobacterineae</taxon>
        <taxon>Myxococcaceae</taxon>
        <taxon>Myxococcus</taxon>
    </lineage>
</organism>
<dbReference type="InterPro" id="IPR004291">
    <property type="entry name" value="Transposase_IS66_central"/>
</dbReference>
<gene>
    <name evidence="5" type="ORF">JY572_24450</name>
</gene>
<evidence type="ECO:0000259" key="4">
    <source>
        <dbReference type="Pfam" id="PF13817"/>
    </source>
</evidence>
<dbReference type="Pfam" id="PF03050">
    <property type="entry name" value="DDE_Tnp_IS66"/>
    <property type="match status" value="1"/>
</dbReference>
<feature type="domain" description="Transposase TnpC homeodomain" evidence="3">
    <location>
        <begin position="21"/>
        <end position="77"/>
    </location>
</feature>
<reference evidence="5 6" key="1">
    <citation type="submission" date="2021-02" db="EMBL/GenBank/DDBJ databases">
        <title>De Novo genome assembly of isolated myxobacteria.</title>
        <authorList>
            <person name="Stevens D.C."/>
        </authorList>
    </citation>
    <scope>NUCLEOTIDE SEQUENCE [LARGE SCALE GENOMIC DNA]</scope>
    <source>
        <strain evidence="5 6">SCHIC003</strain>
    </source>
</reference>
<dbReference type="Pfam" id="PF13817">
    <property type="entry name" value="DDE_Tnp_IS66_C"/>
    <property type="match status" value="1"/>
</dbReference>
<name>A0ABX7NI13_9BACT</name>
<dbReference type="EMBL" id="CP071091">
    <property type="protein sequence ID" value="QSQ18395.1"/>
    <property type="molecule type" value="Genomic_DNA"/>
</dbReference>
<dbReference type="Pfam" id="PF13007">
    <property type="entry name" value="LZ_Tnp_IS66"/>
    <property type="match status" value="1"/>
</dbReference>
<dbReference type="Proteomes" id="UP000663090">
    <property type="component" value="Chromosome"/>
</dbReference>
<feature type="compositionally biased region" description="Basic and acidic residues" evidence="1">
    <location>
        <begin position="35"/>
        <end position="57"/>
    </location>
</feature>
<feature type="domain" description="Transposase IS66 central" evidence="2">
    <location>
        <begin position="152"/>
        <end position="430"/>
    </location>
</feature>
<accession>A0ABX7NI13</accession>
<dbReference type="InterPro" id="IPR052344">
    <property type="entry name" value="Transposase-related"/>
</dbReference>
<dbReference type="InterPro" id="IPR039552">
    <property type="entry name" value="IS66_C"/>
</dbReference>
<protein>
    <submittedName>
        <fullName evidence="5">IS66 family transposase</fullName>
    </submittedName>
</protein>
<feature type="region of interest" description="Disordered" evidence="1">
    <location>
        <begin position="32"/>
        <end position="57"/>
    </location>
</feature>
<evidence type="ECO:0000313" key="6">
    <source>
        <dbReference type="Proteomes" id="UP000663090"/>
    </source>
</evidence>
<dbReference type="PANTHER" id="PTHR33678:SF1">
    <property type="entry name" value="BLL1576 PROTEIN"/>
    <property type="match status" value="1"/>
</dbReference>
<sequence>MDHHCPWREEAEELRERLTALEQQVATLTRTVFGKKSEKLPPPAEELRKEAPRDEKAHAEAALLKRRERAGVKKELPSRTVFHSVPLEHQHCPRCNGTDFHPLGPGRPSVLYEYIPGRFEKQVHVRETLVCACGESVVTAMGPPRVAEKTGYGAGFIAHLVTSKCADSLPLHRLEKALAREGLPVARSTMTDLFHRAATELAPVSDCLLKKVATQQVVLADETPLKVQAKEKTRTGYLWTFLSEEEASHDSLIAYCFSPTRAGTTPLEVLGDSHGCLVVDAYTGYNRVTTPDGRTRVGCWAHVRRRFFEARPHPAAQEMLKLILHLYRVEAAVKKAGLARTSAHLSMRKEQSSVALAAIRSWLEENQPLHPPRDPLGTAISYALGQWDALTRFVDDARLPLDNNASERALRVAALGRKNFLFVGHDRAGSNLAGLYSLVATCSANGINPREYLSDVLLRVQYHPASRLDELLAGPWSRRLAANTS</sequence>
<evidence type="ECO:0000313" key="5">
    <source>
        <dbReference type="EMBL" id="QSQ18395.1"/>
    </source>
</evidence>
<keyword evidence="6" id="KW-1185">Reference proteome</keyword>
<dbReference type="InterPro" id="IPR024463">
    <property type="entry name" value="Transposase_TnpC_homeodom"/>
</dbReference>
<evidence type="ECO:0000256" key="1">
    <source>
        <dbReference type="SAM" id="MobiDB-lite"/>
    </source>
</evidence>
<dbReference type="NCBIfam" id="NF033517">
    <property type="entry name" value="transpos_IS66"/>
    <property type="match status" value="1"/>
</dbReference>
<proteinExistence type="predicted"/>
<evidence type="ECO:0000259" key="3">
    <source>
        <dbReference type="Pfam" id="PF13007"/>
    </source>
</evidence>